<name>A0ABW8TVK2_9CLOT</name>
<dbReference type="RefSeq" id="WP_406765654.1">
    <property type="nucleotide sequence ID" value="NZ_JBJHZY010000002.1"/>
</dbReference>
<comment type="subcellular location">
    <subcellularLocation>
        <location evidence="1">Cell membrane</location>
        <topology evidence="1">Multi-pass membrane protein</topology>
    </subcellularLocation>
</comment>
<dbReference type="Pfam" id="PF07690">
    <property type="entry name" value="MFS_1"/>
    <property type="match status" value="1"/>
</dbReference>
<evidence type="ECO:0000256" key="4">
    <source>
        <dbReference type="ARBA" id="ARBA00022989"/>
    </source>
</evidence>
<evidence type="ECO:0000256" key="2">
    <source>
        <dbReference type="ARBA" id="ARBA00022448"/>
    </source>
</evidence>
<feature type="transmembrane region" description="Helical" evidence="6">
    <location>
        <begin position="324"/>
        <end position="344"/>
    </location>
</feature>
<keyword evidence="9" id="KW-1185">Reference proteome</keyword>
<keyword evidence="2" id="KW-0813">Transport</keyword>
<reference evidence="8 9" key="1">
    <citation type="submission" date="2024-11" db="EMBL/GenBank/DDBJ databases">
        <authorList>
            <person name="Heng Y.C."/>
            <person name="Lim A.C.H."/>
            <person name="Lee J.K.Y."/>
            <person name="Kittelmann S."/>
        </authorList>
    </citation>
    <scope>NUCLEOTIDE SEQUENCE [LARGE SCALE GENOMIC DNA]</scope>
    <source>
        <strain evidence="8 9">WILCCON 0202</strain>
    </source>
</reference>
<feature type="transmembrane region" description="Helical" evidence="6">
    <location>
        <begin position="35"/>
        <end position="58"/>
    </location>
</feature>
<evidence type="ECO:0000256" key="5">
    <source>
        <dbReference type="ARBA" id="ARBA00023136"/>
    </source>
</evidence>
<dbReference type="PROSITE" id="PS50850">
    <property type="entry name" value="MFS"/>
    <property type="match status" value="1"/>
</dbReference>
<dbReference type="InterPro" id="IPR011701">
    <property type="entry name" value="MFS"/>
</dbReference>
<feature type="transmembrane region" description="Helical" evidence="6">
    <location>
        <begin position="292"/>
        <end position="312"/>
    </location>
</feature>
<feature type="transmembrane region" description="Helical" evidence="6">
    <location>
        <begin position="350"/>
        <end position="373"/>
    </location>
</feature>
<dbReference type="Gene3D" id="1.20.1250.20">
    <property type="entry name" value="MFS general substrate transporter like domains"/>
    <property type="match status" value="1"/>
</dbReference>
<dbReference type="PANTHER" id="PTHR23530:SF1">
    <property type="entry name" value="PERMEASE, MAJOR FACILITATOR SUPERFAMILY-RELATED"/>
    <property type="match status" value="1"/>
</dbReference>
<comment type="caution">
    <text evidence="8">The sequence shown here is derived from an EMBL/GenBank/DDBJ whole genome shotgun (WGS) entry which is preliminary data.</text>
</comment>
<evidence type="ECO:0000256" key="6">
    <source>
        <dbReference type="SAM" id="Phobius"/>
    </source>
</evidence>
<dbReference type="InterPro" id="IPR036259">
    <property type="entry name" value="MFS_trans_sf"/>
</dbReference>
<evidence type="ECO:0000259" key="7">
    <source>
        <dbReference type="PROSITE" id="PS50850"/>
    </source>
</evidence>
<gene>
    <name evidence="8" type="ORF">ACJDUH_13130</name>
</gene>
<evidence type="ECO:0000256" key="3">
    <source>
        <dbReference type="ARBA" id="ARBA00022692"/>
    </source>
</evidence>
<dbReference type="InterPro" id="IPR053160">
    <property type="entry name" value="MFS_DHA3_Transporter"/>
</dbReference>
<accession>A0ABW8TVK2</accession>
<dbReference type="PANTHER" id="PTHR23530">
    <property type="entry name" value="TRANSPORT PROTEIN-RELATED"/>
    <property type="match status" value="1"/>
</dbReference>
<dbReference type="Proteomes" id="UP001623661">
    <property type="component" value="Unassembled WGS sequence"/>
</dbReference>
<dbReference type="EMBL" id="JBJHZY010000002">
    <property type="protein sequence ID" value="MFL0269035.1"/>
    <property type="molecule type" value="Genomic_DNA"/>
</dbReference>
<feature type="transmembrane region" description="Helical" evidence="6">
    <location>
        <begin position="202"/>
        <end position="223"/>
    </location>
</feature>
<feature type="transmembrane region" description="Helical" evidence="6">
    <location>
        <begin position="132"/>
        <end position="151"/>
    </location>
</feature>
<evidence type="ECO:0000313" key="8">
    <source>
        <dbReference type="EMBL" id="MFL0269035.1"/>
    </source>
</evidence>
<feature type="transmembrane region" description="Helical" evidence="6">
    <location>
        <begin position="100"/>
        <end position="120"/>
    </location>
</feature>
<feature type="transmembrane region" description="Helical" evidence="6">
    <location>
        <begin position="235"/>
        <end position="256"/>
    </location>
</feature>
<dbReference type="InterPro" id="IPR020846">
    <property type="entry name" value="MFS_dom"/>
</dbReference>
<protein>
    <submittedName>
        <fullName evidence="8">MFS transporter</fullName>
    </submittedName>
</protein>
<feature type="transmembrane region" description="Helical" evidence="6">
    <location>
        <begin position="163"/>
        <end position="181"/>
    </location>
</feature>
<sequence>MNKKVNVYLMYIIVFLQGLVFYGPIATLYRQSRNLSLSGMFLIESISWILMIIFEIPWGWFADRFGYKKVLVISNFIFFISKIVFYEANSFEMFFLERVLLSAALAGISGCDIALIYSSVKQDENEKVFGRYNAFSTSGYLIASIFFSLLVRQSMNSTVFYTIIPYAVAAILTLFIKEVNMQQVEKPKLKESLLKALKNKSIIILVISFALINEVVQVVSVFLSQSQYLRSGINIKYFGILTVVMQIVRLSSIKAYKFSSKLGENRSIQNSYAIIVICCITLVFTSNAAFTILSIIFISSSSAFVYPIVLNIENRRISNVDRATLLSVFSMFGDLTAAATNVIIGKTADISIPLAFITCVVMCICAYMLFFIYKKKSVIEITVEKQIN</sequence>
<keyword evidence="3 6" id="KW-0812">Transmembrane</keyword>
<feature type="transmembrane region" description="Helical" evidence="6">
    <location>
        <begin position="7"/>
        <end position="29"/>
    </location>
</feature>
<keyword evidence="4 6" id="KW-1133">Transmembrane helix</keyword>
<organism evidence="8 9">
    <name type="scientific">Candidatus Clostridium radicumherbarum</name>
    <dbReference type="NCBI Taxonomy" id="3381662"/>
    <lineage>
        <taxon>Bacteria</taxon>
        <taxon>Bacillati</taxon>
        <taxon>Bacillota</taxon>
        <taxon>Clostridia</taxon>
        <taxon>Eubacteriales</taxon>
        <taxon>Clostridiaceae</taxon>
        <taxon>Clostridium</taxon>
    </lineage>
</organism>
<feature type="domain" description="Major facilitator superfamily (MFS) profile" evidence="7">
    <location>
        <begin position="3"/>
        <end position="378"/>
    </location>
</feature>
<proteinExistence type="predicted"/>
<evidence type="ECO:0000256" key="1">
    <source>
        <dbReference type="ARBA" id="ARBA00004651"/>
    </source>
</evidence>
<dbReference type="SUPFAM" id="SSF103473">
    <property type="entry name" value="MFS general substrate transporter"/>
    <property type="match status" value="1"/>
</dbReference>
<evidence type="ECO:0000313" key="9">
    <source>
        <dbReference type="Proteomes" id="UP001623661"/>
    </source>
</evidence>
<keyword evidence="5 6" id="KW-0472">Membrane</keyword>